<keyword evidence="2" id="KW-1185">Reference proteome</keyword>
<dbReference type="AlphaFoldDB" id="A0A2V1E7S1"/>
<evidence type="ECO:0000313" key="1">
    <source>
        <dbReference type="EMBL" id="PVI06597.1"/>
    </source>
</evidence>
<accession>A0A2V1E7S1</accession>
<dbReference type="Proteomes" id="UP000244855">
    <property type="component" value="Unassembled WGS sequence"/>
</dbReference>
<organism evidence="1 2">
    <name type="scientific">Periconia macrospinosa</name>
    <dbReference type="NCBI Taxonomy" id="97972"/>
    <lineage>
        <taxon>Eukaryota</taxon>
        <taxon>Fungi</taxon>
        <taxon>Dikarya</taxon>
        <taxon>Ascomycota</taxon>
        <taxon>Pezizomycotina</taxon>
        <taxon>Dothideomycetes</taxon>
        <taxon>Pleosporomycetidae</taxon>
        <taxon>Pleosporales</taxon>
        <taxon>Massarineae</taxon>
        <taxon>Periconiaceae</taxon>
        <taxon>Periconia</taxon>
    </lineage>
</organism>
<name>A0A2V1E7S1_9PLEO</name>
<sequence length="159" mass="17796">MRDAWVIPRILAWECFRMVVTSNRTCSVISVTARIIGTQYYRIFLSAHPAPKYLTNVMIALSMPKYSRSFAMNGFLGCALRPSGRVRIIQGISPSSPKSTLVLMVAVLKITRRFSILMQCTALPVVVGSAPLDNTAYSYSKLMVIVCYPKLLATRWQTI</sequence>
<reference evidence="1 2" key="1">
    <citation type="journal article" date="2018" name="Sci. Rep.">
        <title>Comparative genomics provides insights into the lifestyle and reveals functional heterogeneity of dark septate endophytic fungi.</title>
        <authorList>
            <person name="Knapp D.G."/>
            <person name="Nemeth J.B."/>
            <person name="Barry K."/>
            <person name="Hainaut M."/>
            <person name="Henrissat B."/>
            <person name="Johnson J."/>
            <person name="Kuo A."/>
            <person name="Lim J.H.P."/>
            <person name="Lipzen A."/>
            <person name="Nolan M."/>
            <person name="Ohm R.A."/>
            <person name="Tamas L."/>
            <person name="Grigoriev I.V."/>
            <person name="Spatafora J.W."/>
            <person name="Nagy L.G."/>
            <person name="Kovacs G.M."/>
        </authorList>
    </citation>
    <scope>NUCLEOTIDE SEQUENCE [LARGE SCALE GENOMIC DNA]</scope>
    <source>
        <strain evidence="1 2">DSE2036</strain>
    </source>
</reference>
<protein>
    <submittedName>
        <fullName evidence="1">Uncharacterized protein</fullName>
    </submittedName>
</protein>
<gene>
    <name evidence="1" type="ORF">DM02DRAFT_427127</name>
</gene>
<dbReference type="EMBL" id="KZ805308">
    <property type="protein sequence ID" value="PVI06597.1"/>
    <property type="molecule type" value="Genomic_DNA"/>
</dbReference>
<proteinExistence type="predicted"/>
<evidence type="ECO:0000313" key="2">
    <source>
        <dbReference type="Proteomes" id="UP000244855"/>
    </source>
</evidence>